<dbReference type="EMBL" id="LN824141">
    <property type="protein sequence ID" value="CEP78871.1"/>
    <property type="molecule type" value="Genomic_DNA"/>
</dbReference>
<gene>
    <name evidence="2" type="ORF">DTL3_1582</name>
</gene>
<accession>A0A0C7NLV4</accession>
<sequence length="137" mass="16464">MKFIIYLLLALFTASFDRWLGETLCFIFPIFAVYTIEFEKTNLFPLYFTFLYTILYFSSRFELNFISIIFFSIFLLLILLLQDFKMNYFKDIFIFSILSFYLSLITKSFSSSIIGLIIMTIAYFVNMRLMINEREKS</sequence>
<evidence type="ECO:0000313" key="2">
    <source>
        <dbReference type="EMBL" id="CEP78871.1"/>
    </source>
</evidence>
<protein>
    <submittedName>
        <fullName evidence="2">Putative membrane protein</fullName>
    </submittedName>
</protein>
<dbReference type="AlphaFoldDB" id="A0A0C7NLV4"/>
<keyword evidence="1" id="KW-0472">Membrane</keyword>
<organism evidence="2 3">
    <name type="scientific">Defluviitoga tunisiensis</name>
    <dbReference type="NCBI Taxonomy" id="1006576"/>
    <lineage>
        <taxon>Bacteria</taxon>
        <taxon>Thermotogati</taxon>
        <taxon>Thermotogota</taxon>
        <taxon>Thermotogae</taxon>
        <taxon>Petrotogales</taxon>
        <taxon>Petrotogaceae</taxon>
        <taxon>Defluviitoga</taxon>
    </lineage>
</organism>
<reference evidence="3" key="1">
    <citation type="submission" date="2014-11" db="EMBL/GenBank/DDBJ databases">
        <authorList>
            <person name="Wibberg D."/>
        </authorList>
    </citation>
    <scope>NUCLEOTIDE SEQUENCE [LARGE SCALE GENOMIC DNA]</scope>
    <source>
        <strain evidence="3">L3</strain>
    </source>
</reference>
<feature type="transmembrane region" description="Helical" evidence="1">
    <location>
        <begin position="63"/>
        <end position="81"/>
    </location>
</feature>
<keyword evidence="1" id="KW-1133">Transmembrane helix</keyword>
<dbReference type="HOGENOM" id="CLU_1861896_0_0_0"/>
<proteinExistence type="predicted"/>
<keyword evidence="1" id="KW-0812">Transmembrane</keyword>
<dbReference type="KEGG" id="dtn:DTL3_1582"/>
<keyword evidence="3" id="KW-1185">Reference proteome</keyword>
<name>A0A0C7NLV4_DEFTU</name>
<evidence type="ECO:0000313" key="3">
    <source>
        <dbReference type="Proteomes" id="UP000032809"/>
    </source>
</evidence>
<dbReference type="STRING" id="1006576.DTL3_1582"/>
<feature type="transmembrane region" description="Helical" evidence="1">
    <location>
        <begin position="88"/>
        <end position="106"/>
    </location>
</feature>
<evidence type="ECO:0000256" key="1">
    <source>
        <dbReference type="SAM" id="Phobius"/>
    </source>
</evidence>
<dbReference type="Proteomes" id="UP000032809">
    <property type="component" value="Chromosome I"/>
</dbReference>